<feature type="domain" description="Histidine kinase" evidence="13">
    <location>
        <begin position="306"/>
        <end position="547"/>
    </location>
</feature>
<dbReference type="InterPro" id="IPR003594">
    <property type="entry name" value="HATPase_dom"/>
</dbReference>
<evidence type="ECO:0000256" key="4">
    <source>
        <dbReference type="ARBA" id="ARBA00022553"/>
    </source>
</evidence>
<evidence type="ECO:0000256" key="2">
    <source>
        <dbReference type="ARBA" id="ARBA00004236"/>
    </source>
</evidence>
<dbReference type="InterPro" id="IPR004358">
    <property type="entry name" value="Sig_transdc_His_kin-like_C"/>
</dbReference>
<keyword evidence="7 15" id="KW-0418">Kinase</keyword>
<dbReference type="Pfam" id="PF02518">
    <property type="entry name" value="HATPase_c"/>
    <property type="match status" value="1"/>
</dbReference>
<dbReference type="CDD" id="cd06225">
    <property type="entry name" value="HAMP"/>
    <property type="match status" value="1"/>
</dbReference>
<feature type="transmembrane region" description="Helical" evidence="12">
    <location>
        <begin position="207"/>
        <end position="230"/>
    </location>
</feature>
<evidence type="ECO:0000256" key="6">
    <source>
        <dbReference type="ARBA" id="ARBA00022692"/>
    </source>
</evidence>
<dbReference type="CDD" id="cd00075">
    <property type="entry name" value="HATPase"/>
    <property type="match status" value="1"/>
</dbReference>
<keyword evidence="5" id="KW-0808">Transferase</keyword>
<proteinExistence type="predicted"/>
<feature type="compositionally biased region" description="Low complexity" evidence="11">
    <location>
        <begin position="23"/>
        <end position="33"/>
    </location>
</feature>
<gene>
    <name evidence="15" type="ORF">QF206_07680</name>
</gene>
<comment type="caution">
    <text evidence="15">The sequence shown here is derived from an EMBL/GenBank/DDBJ whole genome shotgun (WGS) entry which is preliminary data.</text>
</comment>
<dbReference type="Gene3D" id="3.30.565.10">
    <property type="entry name" value="Histidine kinase-like ATPase, C-terminal domain"/>
    <property type="match status" value="1"/>
</dbReference>
<keyword evidence="16" id="KW-1185">Reference proteome</keyword>
<dbReference type="GO" id="GO:0005886">
    <property type="term" value="C:plasma membrane"/>
    <property type="evidence" value="ECO:0007669"/>
    <property type="project" value="UniProtKB-SubCell"/>
</dbReference>
<dbReference type="PROSITE" id="PS50109">
    <property type="entry name" value="HIS_KIN"/>
    <property type="match status" value="1"/>
</dbReference>
<evidence type="ECO:0000313" key="15">
    <source>
        <dbReference type="EMBL" id="MDI2098843.1"/>
    </source>
</evidence>
<dbReference type="InterPro" id="IPR003660">
    <property type="entry name" value="HAMP_dom"/>
</dbReference>
<dbReference type="FunFam" id="1.10.287.130:FF:000001">
    <property type="entry name" value="Two-component sensor histidine kinase"/>
    <property type="match status" value="1"/>
</dbReference>
<evidence type="ECO:0000256" key="12">
    <source>
        <dbReference type="SAM" id="Phobius"/>
    </source>
</evidence>
<dbReference type="AlphaFoldDB" id="A0AAW6TA14"/>
<evidence type="ECO:0000256" key="10">
    <source>
        <dbReference type="ARBA" id="ARBA00023136"/>
    </source>
</evidence>
<dbReference type="PANTHER" id="PTHR45436">
    <property type="entry name" value="SENSOR HISTIDINE KINASE YKOH"/>
    <property type="match status" value="1"/>
</dbReference>
<evidence type="ECO:0000259" key="14">
    <source>
        <dbReference type="PROSITE" id="PS50885"/>
    </source>
</evidence>
<dbReference type="PROSITE" id="PS50885">
    <property type="entry name" value="HAMP"/>
    <property type="match status" value="1"/>
</dbReference>
<dbReference type="InterPro" id="IPR050428">
    <property type="entry name" value="TCS_sensor_his_kinase"/>
</dbReference>
<dbReference type="InterPro" id="IPR005467">
    <property type="entry name" value="His_kinase_dom"/>
</dbReference>
<dbReference type="RefSeq" id="WP_281488638.1">
    <property type="nucleotide sequence ID" value="NZ_JASATX010000003.1"/>
</dbReference>
<keyword evidence="4" id="KW-0597">Phosphoprotein</keyword>
<dbReference type="Gene3D" id="1.10.287.130">
    <property type="match status" value="1"/>
</dbReference>
<dbReference type="PANTHER" id="PTHR45436:SF5">
    <property type="entry name" value="SENSOR HISTIDINE KINASE TRCS"/>
    <property type="match status" value="1"/>
</dbReference>
<organism evidence="15 16">
    <name type="scientific">Ruicaihuangia caeni</name>
    <dbReference type="NCBI Taxonomy" id="3042517"/>
    <lineage>
        <taxon>Bacteria</taxon>
        <taxon>Bacillati</taxon>
        <taxon>Actinomycetota</taxon>
        <taxon>Actinomycetes</taxon>
        <taxon>Micrococcales</taxon>
        <taxon>Microbacteriaceae</taxon>
        <taxon>Ruicaihuangia</taxon>
    </lineage>
</organism>
<feature type="transmembrane region" description="Helical" evidence="12">
    <location>
        <begin position="56"/>
        <end position="79"/>
    </location>
</feature>
<evidence type="ECO:0000256" key="1">
    <source>
        <dbReference type="ARBA" id="ARBA00000085"/>
    </source>
</evidence>
<dbReference type="GO" id="GO:0000155">
    <property type="term" value="F:phosphorelay sensor kinase activity"/>
    <property type="evidence" value="ECO:0007669"/>
    <property type="project" value="InterPro"/>
</dbReference>
<evidence type="ECO:0000256" key="11">
    <source>
        <dbReference type="SAM" id="MobiDB-lite"/>
    </source>
</evidence>
<comment type="catalytic activity">
    <reaction evidence="1">
        <text>ATP + protein L-histidine = ADP + protein N-phospho-L-histidine.</text>
        <dbReference type="EC" id="2.7.13.3"/>
    </reaction>
</comment>
<keyword evidence="9" id="KW-0902">Two-component regulatory system</keyword>
<dbReference type="InterPro" id="IPR036890">
    <property type="entry name" value="HATPase_C_sf"/>
</dbReference>
<dbReference type="SUPFAM" id="SSF55874">
    <property type="entry name" value="ATPase domain of HSP90 chaperone/DNA topoisomerase II/histidine kinase"/>
    <property type="match status" value="1"/>
</dbReference>
<dbReference type="Pfam" id="PF00512">
    <property type="entry name" value="HisKA"/>
    <property type="match status" value="1"/>
</dbReference>
<protein>
    <recommendedName>
        <fullName evidence="3">histidine kinase</fullName>
        <ecNumber evidence="3">2.7.13.3</ecNumber>
    </recommendedName>
</protein>
<evidence type="ECO:0000256" key="8">
    <source>
        <dbReference type="ARBA" id="ARBA00022989"/>
    </source>
</evidence>
<dbReference type="SMART" id="SM00388">
    <property type="entry name" value="HisKA"/>
    <property type="match status" value="1"/>
</dbReference>
<comment type="subcellular location">
    <subcellularLocation>
        <location evidence="2">Cell membrane</location>
    </subcellularLocation>
</comment>
<sequence length="547" mass="57416">MTDRQTDAVEARVSVPPAPSPPESQAAPPGEAANSQLAVAGRPRFSRAPWSLRRRLMLGVIAMIAVLGLVVGVVSVLALRGLLMSQLDQQVALAQQRSERAIEAELSAPGNAAPGLGNAQSSGTIGLVVLDGVVVRAQYFDERAEVHTLTRSQLSALLGVEADGIPRTVELGGELGNYRVTQVELAPGLGLVVGLPQQQVDDAVRNLTLAIAAITAAALIVTALAGGMVVRAALRPLDRVAATAGRVAQLPLDRGEVELAERVALDDPRTELGRLGQAFNRMLDHVLAALAAREASERRVRQFVADASHELRTPLASIRGYAELTRRGADVLPDDTRHALARIESESVRMTGLVDELLLLARLDAGTELSRHPVDIGALLRDAVADAAAAAPDHEWSLDAPDQPVTVNADAARLQQAVGNLLANARLHTPAGTRVEVALSSHVPQMPDHGSSREVLITVTDDGPGIAPELQATLFERFVRGERSRTRANGGSTGLGLAIARAIAEAHGGSLTVESRLAEPSATDATEATDAAASGFTRFTLRLPAIT</sequence>
<feature type="compositionally biased region" description="Basic and acidic residues" evidence="11">
    <location>
        <begin position="1"/>
        <end position="10"/>
    </location>
</feature>
<evidence type="ECO:0000256" key="3">
    <source>
        <dbReference type="ARBA" id="ARBA00012438"/>
    </source>
</evidence>
<evidence type="ECO:0000256" key="7">
    <source>
        <dbReference type="ARBA" id="ARBA00022777"/>
    </source>
</evidence>
<accession>A0AAW6TA14</accession>
<dbReference type="EMBL" id="JASATX010000003">
    <property type="protein sequence ID" value="MDI2098843.1"/>
    <property type="molecule type" value="Genomic_DNA"/>
</dbReference>
<dbReference type="SMART" id="SM00304">
    <property type="entry name" value="HAMP"/>
    <property type="match status" value="1"/>
</dbReference>
<evidence type="ECO:0000256" key="9">
    <source>
        <dbReference type="ARBA" id="ARBA00023012"/>
    </source>
</evidence>
<dbReference type="InterPro" id="IPR003661">
    <property type="entry name" value="HisK_dim/P_dom"/>
</dbReference>
<feature type="region of interest" description="Disordered" evidence="11">
    <location>
        <begin position="1"/>
        <end position="38"/>
    </location>
</feature>
<dbReference type="Proteomes" id="UP001321506">
    <property type="component" value="Unassembled WGS sequence"/>
</dbReference>
<dbReference type="PRINTS" id="PR00344">
    <property type="entry name" value="BCTRLSENSOR"/>
</dbReference>
<keyword evidence="10 12" id="KW-0472">Membrane</keyword>
<name>A0AAW6TA14_9MICO</name>
<evidence type="ECO:0000313" key="16">
    <source>
        <dbReference type="Proteomes" id="UP001321506"/>
    </source>
</evidence>
<keyword evidence="8 12" id="KW-1133">Transmembrane helix</keyword>
<reference evidence="15 16" key="1">
    <citation type="submission" date="2023-04" db="EMBL/GenBank/DDBJ databases">
        <title>Klugiella caeni sp. nov. isolated from the sludge of biochemical tank.</title>
        <authorList>
            <person name="Geng K."/>
        </authorList>
    </citation>
    <scope>NUCLEOTIDE SEQUENCE [LARGE SCALE GENOMIC DNA]</scope>
    <source>
        <strain evidence="15 16">YN-L-19</strain>
    </source>
</reference>
<evidence type="ECO:0000259" key="13">
    <source>
        <dbReference type="PROSITE" id="PS50109"/>
    </source>
</evidence>
<feature type="domain" description="HAMP" evidence="14">
    <location>
        <begin position="231"/>
        <end position="291"/>
    </location>
</feature>
<keyword evidence="6 12" id="KW-0812">Transmembrane</keyword>
<dbReference type="CDD" id="cd00082">
    <property type="entry name" value="HisKA"/>
    <property type="match status" value="1"/>
</dbReference>
<dbReference type="InterPro" id="IPR036097">
    <property type="entry name" value="HisK_dim/P_sf"/>
</dbReference>
<dbReference type="SMART" id="SM00387">
    <property type="entry name" value="HATPase_c"/>
    <property type="match status" value="1"/>
</dbReference>
<dbReference type="SUPFAM" id="SSF47384">
    <property type="entry name" value="Homodimeric domain of signal transducing histidine kinase"/>
    <property type="match status" value="1"/>
</dbReference>
<dbReference type="EC" id="2.7.13.3" evidence="3"/>
<dbReference type="Gene3D" id="6.10.340.10">
    <property type="match status" value="1"/>
</dbReference>
<dbReference type="Pfam" id="PF00672">
    <property type="entry name" value="HAMP"/>
    <property type="match status" value="1"/>
</dbReference>
<evidence type="ECO:0000256" key="5">
    <source>
        <dbReference type="ARBA" id="ARBA00022679"/>
    </source>
</evidence>